<dbReference type="SUPFAM" id="SSF140931">
    <property type="entry name" value="Fic-like"/>
    <property type="match status" value="1"/>
</dbReference>
<dbReference type="Proteomes" id="UP000010467">
    <property type="component" value="Plasmid pDEIPE02"/>
</dbReference>
<dbReference type="Pfam" id="PF13776">
    <property type="entry name" value="DUF4172"/>
    <property type="match status" value="1"/>
</dbReference>
<feature type="domain" description="Fido" evidence="3">
    <location>
        <begin position="137"/>
        <end position="293"/>
    </location>
</feature>
<dbReference type="Gene3D" id="1.10.10.10">
    <property type="entry name" value="Winged helix-like DNA-binding domain superfamily/Winged helix DNA-binding domain"/>
    <property type="match status" value="1"/>
</dbReference>
<evidence type="ECO:0000256" key="2">
    <source>
        <dbReference type="PIRSR" id="PIRSR640198-2"/>
    </source>
</evidence>
<dbReference type="InterPro" id="IPR036597">
    <property type="entry name" value="Fido-like_dom_sf"/>
</dbReference>
<sequence length="399" mass="44523">MNGVLLSNRVSYDPIGGYNQVMAAPYIHELPGWPDFTWDTNAFALPLARVHFRRGALITAMASLGFDVRQDTVLSVLVQDVTKSSEIEGEHLDEQQVRSSIAQHLGMDIAGLPHADRDVEGVVQMMLDATQRYDDPLDAERLFSWHAALFPTGRSHLRKIIVASWRDDRAGPMLVLSGREPKQKVHYQAPDATLVPDAMQHFLSWFEEASLDPVVQAAVAHLWFVTIHPFDDGNGRIARALTDLALARADGTAQRFYSMSAQLRRDRKRYYEILEKTQKGGLDITAWITWFIEHLQAALDAAQSVVRGVRNRQAFWDAHHDVALNTRQIKMLNKLLDGDFKSKLQTQKYAAVTGTSAASAKRDLADLVHKGILMPAPGTSGRGTHYLLITGESSSSCTW</sequence>
<keyword evidence="2" id="KW-0547">Nucleotide-binding</keyword>
<gene>
    <name evidence="4" type="ordered locus">Deipe_4430</name>
</gene>
<feature type="active site" evidence="1">
    <location>
        <position position="228"/>
    </location>
</feature>
<dbReference type="EMBL" id="CP003384">
    <property type="protein sequence ID" value="AFZ69759.1"/>
    <property type="molecule type" value="Genomic_DNA"/>
</dbReference>
<evidence type="ECO:0000259" key="3">
    <source>
        <dbReference type="PROSITE" id="PS51459"/>
    </source>
</evidence>
<dbReference type="InterPro" id="IPR025230">
    <property type="entry name" value="DUF4172"/>
</dbReference>
<dbReference type="InterPro" id="IPR003812">
    <property type="entry name" value="Fido"/>
</dbReference>
<feature type="binding site" evidence="2">
    <location>
        <begin position="232"/>
        <end position="239"/>
    </location>
    <ligand>
        <name>ATP</name>
        <dbReference type="ChEBI" id="CHEBI:30616"/>
    </ligand>
</feature>
<dbReference type="AlphaFoldDB" id="L0A8L2"/>
<dbReference type="HOGENOM" id="CLU_041789_0_0_0"/>
<keyword evidence="5" id="KW-1185">Reference proteome</keyword>
<dbReference type="PANTHER" id="PTHR13504:SF33">
    <property type="entry name" value="FIC FAMILY PROTEIN"/>
    <property type="match status" value="1"/>
</dbReference>
<proteinExistence type="predicted"/>
<evidence type="ECO:0000313" key="5">
    <source>
        <dbReference type="Proteomes" id="UP000010467"/>
    </source>
</evidence>
<dbReference type="KEGG" id="dpd:Deipe_4430"/>
<dbReference type="PATRIC" id="fig|937777.3.peg.4464"/>
<dbReference type="PANTHER" id="PTHR13504">
    <property type="entry name" value="FIDO DOMAIN-CONTAINING PROTEIN DDB_G0283145"/>
    <property type="match status" value="1"/>
</dbReference>
<feature type="binding site" evidence="2">
    <location>
        <begin position="270"/>
        <end position="271"/>
    </location>
    <ligand>
        <name>ATP</name>
        <dbReference type="ChEBI" id="CHEBI:30616"/>
    </ligand>
</feature>
<reference evidence="5" key="1">
    <citation type="submission" date="2012-03" db="EMBL/GenBank/DDBJ databases">
        <title>Complete sequence of plasmid 2 of Deinococcus peraridilitoris DSM 19664.</title>
        <authorList>
            <person name="Lucas S."/>
            <person name="Copeland A."/>
            <person name="Lapidus A."/>
            <person name="Glavina del Rio T."/>
            <person name="Dalin E."/>
            <person name="Tice H."/>
            <person name="Bruce D."/>
            <person name="Goodwin L."/>
            <person name="Pitluck S."/>
            <person name="Peters L."/>
            <person name="Mikhailova N."/>
            <person name="Lu M."/>
            <person name="Kyrpides N."/>
            <person name="Mavromatis K."/>
            <person name="Ivanova N."/>
            <person name="Brettin T."/>
            <person name="Detter J.C."/>
            <person name="Han C."/>
            <person name="Larimer F."/>
            <person name="Land M."/>
            <person name="Hauser L."/>
            <person name="Markowitz V."/>
            <person name="Cheng J.-F."/>
            <person name="Hugenholtz P."/>
            <person name="Woyke T."/>
            <person name="Wu D."/>
            <person name="Pukall R."/>
            <person name="Steenblock K."/>
            <person name="Brambilla E."/>
            <person name="Klenk H.-P."/>
            <person name="Eisen J.A."/>
        </authorList>
    </citation>
    <scope>NUCLEOTIDE SEQUENCE [LARGE SCALE GENOMIC DNA]</scope>
    <source>
        <strain evidence="5">DSM 19664 / LMG 22246 / CIP 109416 / KR-200</strain>
        <plasmid evidence="5">Plasmid pDEIPE02</plasmid>
    </source>
</reference>
<protein>
    <recommendedName>
        <fullName evidence="3">Fido domain-containing protein</fullName>
    </recommendedName>
</protein>
<evidence type="ECO:0000256" key="1">
    <source>
        <dbReference type="PIRSR" id="PIRSR640198-1"/>
    </source>
</evidence>
<dbReference type="InterPro" id="IPR040198">
    <property type="entry name" value="Fido_containing"/>
</dbReference>
<dbReference type="Pfam" id="PF02661">
    <property type="entry name" value="Fic"/>
    <property type="match status" value="1"/>
</dbReference>
<dbReference type="GO" id="GO:0005524">
    <property type="term" value="F:ATP binding"/>
    <property type="evidence" value="ECO:0007669"/>
    <property type="project" value="UniProtKB-KW"/>
</dbReference>
<dbReference type="InterPro" id="IPR036388">
    <property type="entry name" value="WH-like_DNA-bd_sf"/>
</dbReference>
<organism evidence="4 5">
    <name type="scientific">Deinococcus peraridilitoris (strain DSM 19664 / LMG 22246 / CIP 109416 / KR-200)</name>
    <dbReference type="NCBI Taxonomy" id="937777"/>
    <lineage>
        <taxon>Bacteria</taxon>
        <taxon>Thermotogati</taxon>
        <taxon>Deinococcota</taxon>
        <taxon>Deinococci</taxon>
        <taxon>Deinococcales</taxon>
        <taxon>Deinococcaceae</taxon>
        <taxon>Deinococcus</taxon>
    </lineage>
</organism>
<keyword evidence="4" id="KW-0614">Plasmid</keyword>
<evidence type="ECO:0000313" key="4">
    <source>
        <dbReference type="EMBL" id="AFZ69759.1"/>
    </source>
</evidence>
<dbReference type="PROSITE" id="PS51459">
    <property type="entry name" value="FIDO"/>
    <property type="match status" value="1"/>
</dbReference>
<keyword evidence="2" id="KW-0067">ATP-binding</keyword>
<name>L0A8L2_DEIPD</name>
<dbReference type="Gene3D" id="1.10.3290.10">
    <property type="entry name" value="Fido-like domain"/>
    <property type="match status" value="1"/>
</dbReference>
<geneLocation type="plasmid" evidence="4 5">
    <name>pDEIPE02</name>
</geneLocation>
<accession>L0A8L2</accession>